<organism evidence="1">
    <name type="scientific">Arundo donax</name>
    <name type="common">Giant reed</name>
    <name type="synonym">Donax arundinaceus</name>
    <dbReference type="NCBI Taxonomy" id="35708"/>
    <lineage>
        <taxon>Eukaryota</taxon>
        <taxon>Viridiplantae</taxon>
        <taxon>Streptophyta</taxon>
        <taxon>Embryophyta</taxon>
        <taxon>Tracheophyta</taxon>
        <taxon>Spermatophyta</taxon>
        <taxon>Magnoliopsida</taxon>
        <taxon>Liliopsida</taxon>
        <taxon>Poales</taxon>
        <taxon>Poaceae</taxon>
        <taxon>PACMAD clade</taxon>
        <taxon>Arundinoideae</taxon>
        <taxon>Arundineae</taxon>
        <taxon>Arundo</taxon>
    </lineage>
</organism>
<proteinExistence type="predicted"/>
<accession>A0A0A9ES31</accession>
<dbReference type="EMBL" id="GBRH01199053">
    <property type="protein sequence ID" value="JAD98842.1"/>
    <property type="molecule type" value="Transcribed_RNA"/>
</dbReference>
<reference evidence="1" key="2">
    <citation type="journal article" date="2015" name="Data Brief">
        <title>Shoot transcriptome of the giant reed, Arundo donax.</title>
        <authorList>
            <person name="Barrero R.A."/>
            <person name="Guerrero F.D."/>
            <person name="Moolhuijzen P."/>
            <person name="Goolsby J.A."/>
            <person name="Tidwell J."/>
            <person name="Bellgard S.E."/>
            <person name="Bellgard M.I."/>
        </authorList>
    </citation>
    <scope>NUCLEOTIDE SEQUENCE</scope>
    <source>
        <tissue evidence="1">Shoot tissue taken approximately 20 cm above the soil surface</tissue>
    </source>
</reference>
<name>A0A0A9ES31_ARUDO</name>
<dbReference type="AlphaFoldDB" id="A0A0A9ES31"/>
<sequence>MLGALISLSRRPLLNLRGSGKLRPVVVPRLSLGYSSSALC</sequence>
<reference evidence="1" key="1">
    <citation type="submission" date="2014-09" db="EMBL/GenBank/DDBJ databases">
        <authorList>
            <person name="Magalhaes I.L.F."/>
            <person name="Oliveira U."/>
            <person name="Santos F.R."/>
            <person name="Vidigal T.H.D.A."/>
            <person name="Brescovit A.D."/>
            <person name="Santos A.J."/>
        </authorList>
    </citation>
    <scope>NUCLEOTIDE SEQUENCE</scope>
    <source>
        <tissue evidence="1">Shoot tissue taken approximately 20 cm above the soil surface</tissue>
    </source>
</reference>
<protein>
    <submittedName>
        <fullName evidence="1">Uncharacterized protein</fullName>
    </submittedName>
</protein>
<evidence type="ECO:0000313" key="1">
    <source>
        <dbReference type="EMBL" id="JAD98842.1"/>
    </source>
</evidence>